<evidence type="ECO:0000313" key="17">
    <source>
        <dbReference type="Proteomes" id="UP001187192"/>
    </source>
</evidence>
<keyword evidence="10" id="KW-0472">Membrane</keyword>
<feature type="region of interest" description="Disordered" evidence="13">
    <location>
        <begin position="641"/>
        <end position="684"/>
    </location>
</feature>
<feature type="compositionally biased region" description="Polar residues" evidence="13">
    <location>
        <begin position="658"/>
        <end position="669"/>
    </location>
</feature>
<dbReference type="InterPro" id="IPR008271">
    <property type="entry name" value="Ser/Thr_kinase_AS"/>
</dbReference>
<keyword evidence="6 12" id="KW-0547">Nucleotide-binding</keyword>
<evidence type="ECO:0000256" key="5">
    <source>
        <dbReference type="ARBA" id="ARBA00022729"/>
    </source>
</evidence>
<dbReference type="PROSITE" id="PS00107">
    <property type="entry name" value="PROTEIN_KINASE_ATP"/>
    <property type="match status" value="1"/>
</dbReference>
<dbReference type="GO" id="GO:0030247">
    <property type="term" value="F:polysaccharide binding"/>
    <property type="evidence" value="ECO:0007669"/>
    <property type="project" value="InterPro"/>
</dbReference>
<proteinExistence type="predicted"/>
<reference evidence="16" key="1">
    <citation type="submission" date="2023-07" db="EMBL/GenBank/DDBJ databases">
        <title>draft genome sequence of fig (Ficus carica).</title>
        <authorList>
            <person name="Takahashi T."/>
            <person name="Nishimura K."/>
        </authorList>
    </citation>
    <scope>NUCLEOTIDE SEQUENCE</scope>
</reference>
<keyword evidence="7" id="KW-0418">Kinase</keyword>
<dbReference type="GO" id="GO:0005524">
    <property type="term" value="F:ATP binding"/>
    <property type="evidence" value="ECO:0007669"/>
    <property type="project" value="UniProtKB-UniRule"/>
</dbReference>
<evidence type="ECO:0000256" key="4">
    <source>
        <dbReference type="ARBA" id="ARBA00022692"/>
    </source>
</evidence>
<keyword evidence="2" id="KW-0723">Serine/threonine-protein kinase</keyword>
<dbReference type="PROSITE" id="PS50011">
    <property type="entry name" value="PROTEIN_KINASE_DOM"/>
    <property type="match status" value="1"/>
</dbReference>
<evidence type="ECO:0000256" key="3">
    <source>
        <dbReference type="ARBA" id="ARBA00022679"/>
    </source>
</evidence>
<dbReference type="InterPro" id="IPR025287">
    <property type="entry name" value="WAK_GUB"/>
</dbReference>
<dbReference type="Pfam" id="PF07714">
    <property type="entry name" value="PK_Tyr_Ser-Thr"/>
    <property type="match status" value="1"/>
</dbReference>
<feature type="domain" description="Protein kinase" evidence="15">
    <location>
        <begin position="362"/>
        <end position="648"/>
    </location>
</feature>
<keyword evidence="17" id="KW-1185">Reference proteome</keyword>
<feature type="signal peptide" evidence="14">
    <location>
        <begin position="1"/>
        <end position="23"/>
    </location>
</feature>
<protein>
    <recommendedName>
        <fullName evidence="15">Protein kinase domain-containing protein</fullName>
    </recommendedName>
</protein>
<dbReference type="EMBL" id="BTGU01000038">
    <property type="protein sequence ID" value="GMN51690.1"/>
    <property type="molecule type" value="Genomic_DNA"/>
</dbReference>
<dbReference type="Gene3D" id="1.10.510.10">
    <property type="entry name" value="Transferase(Phosphotransferase) domain 1"/>
    <property type="match status" value="1"/>
</dbReference>
<keyword evidence="11" id="KW-0325">Glycoprotein</keyword>
<feature type="binding site" evidence="12">
    <location>
        <position position="390"/>
    </location>
    <ligand>
        <name>ATP</name>
        <dbReference type="ChEBI" id="CHEBI:30616"/>
    </ligand>
</feature>
<evidence type="ECO:0000256" key="10">
    <source>
        <dbReference type="ARBA" id="ARBA00023136"/>
    </source>
</evidence>
<dbReference type="FunFam" id="1.10.510.10:FF:000590">
    <property type="entry name" value="PR5-like receptor kinase"/>
    <property type="match status" value="1"/>
</dbReference>
<comment type="subcellular location">
    <subcellularLocation>
        <location evidence="1">Membrane</location>
        <topology evidence="1">Single-pass type I membrane protein</topology>
    </subcellularLocation>
</comment>
<dbReference type="Pfam" id="PF13947">
    <property type="entry name" value="GUB_WAK_bind"/>
    <property type="match status" value="1"/>
</dbReference>
<accession>A0AA88AGV6</accession>
<evidence type="ECO:0000313" key="16">
    <source>
        <dbReference type="EMBL" id="GMN51690.1"/>
    </source>
</evidence>
<dbReference type="FunFam" id="3.30.200.20:FF:000178">
    <property type="entry name" value="serine/threonine-protein kinase PBS1-like"/>
    <property type="match status" value="1"/>
</dbReference>
<organism evidence="16 17">
    <name type="scientific">Ficus carica</name>
    <name type="common">Common fig</name>
    <dbReference type="NCBI Taxonomy" id="3494"/>
    <lineage>
        <taxon>Eukaryota</taxon>
        <taxon>Viridiplantae</taxon>
        <taxon>Streptophyta</taxon>
        <taxon>Embryophyta</taxon>
        <taxon>Tracheophyta</taxon>
        <taxon>Spermatophyta</taxon>
        <taxon>Magnoliopsida</taxon>
        <taxon>eudicotyledons</taxon>
        <taxon>Gunneridae</taxon>
        <taxon>Pentapetalae</taxon>
        <taxon>rosids</taxon>
        <taxon>fabids</taxon>
        <taxon>Rosales</taxon>
        <taxon>Moraceae</taxon>
        <taxon>Ficeae</taxon>
        <taxon>Ficus</taxon>
    </lineage>
</organism>
<evidence type="ECO:0000256" key="14">
    <source>
        <dbReference type="SAM" id="SignalP"/>
    </source>
</evidence>
<evidence type="ECO:0000256" key="7">
    <source>
        <dbReference type="ARBA" id="ARBA00022777"/>
    </source>
</evidence>
<dbReference type="GO" id="GO:0016020">
    <property type="term" value="C:membrane"/>
    <property type="evidence" value="ECO:0007669"/>
    <property type="project" value="UniProtKB-SubCell"/>
</dbReference>
<dbReference type="SUPFAM" id="SSF56112">
    <property type="entry name" value="Protein kinase-like (PK-like)"/>
    <property type="match status" value="1"/>
</dbReference>
<evidence type="ECO:0000256" key="12">
    <source>
        <dbReference type="PROSITE-ProRule" id="PRU10141"/>
    </source>
</evidence>
<dbReference type="InterPro" id="IPR000719">
    <property type="entry name" value="Prot_kinase_dom"/>
</dbReference>
<evidence type="ECO:0000256" key="8">
    <source>
        <dbReference type="ARBA" id="ARBA00022840"/>
    </source>
</evidence>
<sequence>MPNFLFIAPLLLMNILYQQTISASTPPNTTNFPCQPSSCGSLRNISFPFRLTTDPKNCGEYELSCENNRAVLYLIPNSSTYLYVEAINYRKSTIRVVDPNIHKDKYSSLPFYLLNKNQLLGYYDTYQNSFATEISFCRTVRENLVFKLSQPVIFMSCEKRLENSRLHNFVDTAPYINGSALSQAGRPYSYAVVDRLLKFSELQDSCRIDLMTFISSRKGNVEKKNVASFSDIHTELAYGFELTWENRCCLDEIVYEDSEFYCRYYQNNLDNLPSQARTSDEPCGFLCGFQYHAKLYSVKAPVLIEILSTPRMMCVPIVIALLVYKWRRRHLSMSDDIEECLQKHKNLMPIRYSYREITQMTKGFKEKLGEGGFGSVYKGMLCSGRYVAVKILGKSQANGQDFVNEVATIGRIHHVNVVHLIGFCVKGSKRALVYDFMPNGSLDKYIFSREGISNSLNYKQIFEISLGVAHGIEYLHQGCDMQILHFDIKPHNILLDENFIAKVSDFGLARLCPLDSSIISLTTARGTIGYIAPELFYKNIGGVSHKADVYSFGMLLMEMANKRKNLNLHAQNSSQIYFPLWIHDQYRKGKEMEVEDATEEELEIIKKMIIVALWCIQLKPCDRPSMNKVVEMLEGEVESLQMPPKPYLYPQEQEDETQSVQADGETSTPSEEDSQESSLISNAR</sequence>
<name>A0AA88AGV6_FICCA</name>
<dbReference type="GO" id="GO:0004674">
    <property type="term" value="F:protein serine/threonine kinase activity"/>
    <property type="evidence" value="ECO:0007669"/>
    <property type="project" value="UniProtKB-KW"/>
</dbReference>
<feature type="chain" id="PRO_5041651195" description="Protein kinase domain-containing protein" evidence="14">
    <location>
        <begin position="24"/>
        <end position="684"/>
    </location>
</feature>
<keyword evidence="5 14" id="KW-0732">Signal</keyword>
<dbReference type="Gene3D" id="3.30.200.20">
    <property type="entry name" value="Phosphorylase Kinase, domain 1"/>
    <property type="match status" value="1"/>
</dbReference>
<evidence type="ECO:0000256" key="9">
    <source>
        <dbReference type="ARBA" id="ARBA00022989"/>
    </source>
</evidence>
<dbReference type="PANTHER" id="PTHR27009">
    <property type="entry name" value="RUST RESISTANCE KINASE LR10-RELATED"/>
    <property type="match status" value="1"/>
</dbReference>
<dbReference type="InterPro" id="IPR045874">
    <property type="entry name" value="LRK10/LRL21-25-like"/>
</dbReference>
<keyword evidence="9" id="KW-1133">Transmembrane helix</keyword>
<dbReference type="SMART" id="SM00220">
    <property type="entry name" value="S_TKc"/>
    <property type="match status" value="1"/>
</dbReference>
<keyword evidence="8 12" id="KW-0067">ATP-binding</keyword>
<dbReference type="Proteomes" id="UP001187192">
    <property type="component" value="Unassembled WGS sequence"/>
</dbReference>
<evidence type="ECO:0000256" key="13">
    <source>
        <dbReference type="SAM" id="MobiDB-lite"/>
    </source>
</evidence>
<gene>
    <name evidence="16" type="ORF">TIFTF001_020847</name>
</gene>
<keyword evidence="3" id="KW-0808">Transferase</keyword>
<keyword evidence="4" id="KW-0812">Transmembrane</keyword>
<dbReference type="InterPro" id="IPR017441">
    <property type="entry name" value="Protein_kinase_ATP_BS"/>
</dbReference>
<evidence type="ECO:0000256" key="1">
    <source>
        <dbReference type="ARBA" id="ARBA00004479"/>
    </source>
</evidence>
<comment type="caution">
    <text evidence="16">The sequence shown here is derived from an EMBL/GenBank/DDBJ whole genome shotgun (WGS) entry which is preliminary data.</text>
</comment>
<evidence type="ECO:0000256" key="6">
    <source>
        <dbReference type="ARBA" id="ARBA00022741"/>
    </source>
</evidence>
<dbReference type="AlphaFoldDB" id="A0AA88AGV6"/>
<evidence type="ECO:0000259" key="15">
    <source>
        <dbReference type="PROSITE" id="PS50011"/>
    </source>
</evidence>
<dbReference type="InterPro" id="IPR001245">
    <property type="entry name" value="Ser-Thr/Tyr_kinase_cat_dom"/>
</dbReference>
<dbReference type="InterPro" id="IPR011009">
    <property type="entry name" value="Kinase-like_dom_sf"/>
</dbReference>
<evidence type="ECO:0000256" key="11">
    <source>
        <dbReference type="ARBA" id="ARBA00023180"/>
    </source>
</evidence>
<dbReference type="PROSITE" id="PS00108">
    <property type="entry name" value="PROTEIN_KINASE_ST"/>
    <property type="match status" value="1"/>
</dbReference>
<evidence type="ECO:0000256" key="2">
    <source>
        <dbReference type="ARBA" id="ARBA00022527"/>
    </source>
</evidence>